<gene>
    <name evidence="1" type="ORF">BSFP_057510</name>
</gene>
<dbReference type="AlphaFoldDB" id="A0A1Y1BSD2"/>
<sequence length="56" mass="6482">MRAIEQAESWEAQKEWLEAEAAEVGVPHKLSRLELLTLLDLGPVERVQYRRRAAHT</sequence>
<evidence type="ECO:0000313" key="1">
    <source>
        <dbReference type="EMBL" id="BAX62883.1"/>
    </source>
</evidence>
<dbReference type="EMBL" id="AP018112">
    <property type="protein sequence ID" value="BAX62883.1"/>
    <property type="molecule type" value="Genomic_DNA"/>
</dbReference>
<name>A0A1Y1BSD2_9BURK</name>
<evidence type="ECO:0000313" key="2">
    <source>
        <dbReference type="Proteomes" id="UP000218432"/>
    </source>
</evidence>
<proteinExistence type="predicted"/>
<protein>
    <submittedName>
        <fullName evidence="1">Uncharacterized protein</fullName>
    </submittedName>
</protein>
<reference evidence="1 2" key="1">
    <citation type="journal article" date="2017" name="Genome Announc.">
        <title>Complete Genome Sequence of Burkholderia stabilis FERMP-21014.</title>
        <authorList>
            <person name="Konishi K."/>
            <person name="Kumagai T."/>
            <person name="Sakasegawa S."/>
            <person name="Tamura T."/>
        </authorList>
    </citation>
    <scope>NUCLEOTIDE SEQUENCE [LARGE SCALE GENOMIC DNA]</scope>
    <source>
        <strain evidence="1 2">FERMP-21014</strain>
    </source>
</reference>
<dbReference type="RefSeq" id="WP_157776431.1">
    <property type="nucleotide sequence ID" value="NZ_AP018112.1"/>
</dbReference>
<accession>A0A1Y1BSD2</accession>
<organism evidence="1 2">
    <name type="scientific">Burkholderia stabilis</name>
    <dbReference type="NCBI Taxonomy" id="95485"/>
    <lineage>
        <taxon>Bacteria</taxon>
        <taxon>Pseudomonadati</taxon>
        <taxon>Pseudomonadota</taxon>
        <taxon>Betaproteobacteria</taxon>
        <taxon>Burkholderiales</taxon>
        <taxon>Burkholderiaceae</taxon>
        <taxon>Burkholderia</taxon>
        <taxon>Burkholderia cepacia complex</taxon>
    </lineage>
</organism>
<dbReference type="Proteomes" id="UP000218432">
    <property type="component" value="Chromosome 2"/>
</dbReference>